<protein>
    <submittedName>
        <fullName evidence="2">Uncharacterized protein</fullName>
    </submittedName>
</protein>
<feature type="region of interest" description="Disordered" evidence="1">
    <location>
        <begin position="44"/>
        <end position="88"/>
    </location>
</feature>
<dbReference type="EMBL" id="CP058322">
    <property type="protein sequence ID" value="QLD27813.1"/>
    <property type="molecule type" value="Genomic_DNA"/>
</dbReference>
<reference evidence="2 3" key="1">
    <citation type="submission" date="2020-07" db="EMBL/GenBank/DDBJ databases">
        <title>A bifunctional nitrone conjugated secondary metabolite targeting the ribosome.</title>
        <authorList>
            <person name="Limbrick E.M."/>
            <person name="Graf M."/>
            <person name="Derewacz D.K."/>
            <person name="Nguyen F."/>
            <person name="Spraggins J.M."/>
            <person name="Wieland M."/>
            <person name="Ynigez-Gutierrez A.E."/>
            <person name="Reisman B.J."/>
            <person name="Zinshteyn B."/>
            <person name="McCulloch K."/>
            <person name="Iverson T.M."/>
            <person name="Green R."/>
            <person name="Wilson D.N."/>
            <person name="Bachmann B.O."/>
        </authorList>
    </citation>
    <scope>NUCLEOTIDE SEQUENCE [LARGE SCALE GENOMIC DNA]</scope>
    <source>
        <strain evidence="3">aurantiaca</strain>
    </source>
</reference>
<name>A0A7H8XS28_9ACTN</name>
<evidence type="ECO:0000313" key="2">
    <source>
        <dbReference type="EMBL" id="QLD27813.1"/>
    </source>
</evidence>
<proteinExistence type="predicted"/>
<dbReference type="AlphaFoldDB" id="A0A7H8XS28"/>
<evidence type="ECO:0000256" key="1">
    <source>
        <dbReference type="SAM" id="MobiDB-lite"/>
    </source>
</evidence>
<dbReference type="KEGG" id="mcab:HXZ27_29330"/>
<accession>A0A7H8XS28</accession>
<evidence type="ECO:0000313" key="3">
    <source>
        <dbReference type="Proteomes" id="UP000509335"/>
    </source>
</evidence>
<sequence length="185" mass="19548">MRAMRRAVEFLFTRVLRSRLGIALAIGVLVFGVIGAARLASGPGDPAAGLSNRPSQPITTVDPTSGDDGVLGGTAPPTPVTRPGAPTPEQVADRFVAAWLGGRGSNADDWHEALRPLSTPELTEQLSGADPAGVPAERTTGEASLRPRTERFVEVVVPLDTGRLRLELVAPDGQWLVDAVDWERT</sequence>
<feature type="compositionally biased region" description="Polar residues" evidence="1">
    <location>
        <begin position="52"/>
        <end position="63"/>
    </location>
</feature>
<feature type="region of interest" description="Disordered" evidence="1">
    <location>
        <begin position="120"/>
        <end position="143"/>
    </location>
</feature>
<organism evidence="2 3">
    <name type="scientific">Micromonospora carbonacea</name>
    <dbReference type="NCBI Taxonomy" id="47853"/>
    <lineage>
        <taxon>Bacteria</taxon>
        <taxon>Bacillati</taxon>
        <taxon>Actinomycetota</taxon>
        <taxon>Actinomycetes</taxon>
        <taxon>Micromonosporales</taxon>
        <taxon>Micromonosporaceae</taxon>
        <taxon>Micromonospora</taxon>
    </lineage>
</organism>
<dbReference type="Proteomes" id="UP000509335">
    <property type="component" value="Chromosome"/>
</dbReference>
<gene>
    <name evidence="2" type="ORF">HXZ27_29330</name>
</gene>